<organism evidence="11 12">
    <name type="scientific">Lottia gigantea</name>
    <name type="common">Giant owl limpet</name>
    <dbReference type="NCBI Taxonomy" id="225164"/>
    <lineage>
        <taxon>Eukaryota</taxon>
        <taxon>Metazoa</taxon>
        <taxon>Spiralia</taxon>
        <taxon>Lophotrochozoa</taxon>
        <taxon>Mollusca</taxon>
        <taxon>Gastropoda</taxon>
        <taxon>Patellogastropoda</taxon>
        <taxon>Lottioidea</taxon>
        <taxon>Lottiidae</taxon>
        <taxon>Lottia</taxon>
    </lineage>
</organism>
<dbReference type="GO" id="GO:0006260">
    <property type="term" value="P:DNA replication"/>
    <property type="evidence" value="ECO:0007669"/>
    <property type="project" value="UniProtKB-KW"/>
</dbReference>
<feature type="domain" description="DNA-directed DNA polymerase family B mitochondria/virus" evidence="10">
    <location>
        <begin position="498"/>
        <end position="585"/>
    </location>
</feature>
<reference evidence="11 12" key="1">
    <citation type="journal article" date="2013" name="Nature">
        <title>Insights into bilaterian evolution from three spiralian genomes.</title>
        <authorList>
            <person name="Simakov O."/>
            <person name="Marletaz F."/>
            <person name="Cho S.J."/>
            <person name="Edsinger-Gonzales E."/>
            <person name="Havlak P."/>
            <person name="Hellsten U."/>
            <person name="Kuo D.H."/>
            <person name="Larsson T."/>
            <person name="Lv J."/>
            <person name="Arendt D."/>
            <person name="Savage R."/>
            <person name="Osoegawa K."/>
            <person name="de Jong P."/>
            <person name="Grimwood J."/>
            <person name="Chapman J.A."/>
            <person name="Shapiro H."/>
            <person name="Aerts A."/>
            <person name="Otillar R.P."/>
            <person name="Terry A.Y."/>
            <person name="Boore J.L."/>
            <person name="Grigoriev I.V."/>
            <person name="Lindberg D.R."/>
            <person name="Seaver E.C."/>
            <person name="Weisblat D.A."/>
            <person name="Putnam N.H."/>
            <person name="Rokhsar D.S."/>
        </authorList>
    </citation>
    <scope>NUCLEOTIDE SEQUENCE [LARGE SCALE GENOMIC DNA]</scope>
</reference>
<dbReference type="Proteomes" id="UP000030746">
    <property type="component" value="Unassembled WGS sequence"/>
</dbReference>
<dbReference type="GO" id="GO:0003887">
    <property type="term" value="F:DNA-directed DNA polymerase activity"/>
    <property type="evidence" value="ECO:0007669"/>
    <property type="project" value="UniProtKB-KW"/>
</dbReference>
<accession>V4AK80</accession>
<keyword evidence="9" id="KW-0175">Coiled coil</keyword>
<dbReference type="EMBL" id="KB199699">
    <property type="protein sequence ID" value="ESP04604.1"/>
    <property type="molecule type" value="Genomic_DNA"/>
</dbReference>
<protein>
    <recommendedName>
        <fullName evidence="2">DNA-directed DNA polymerase</fullName>
        <ecNumber evidence="2">2.7.7.7</ecNumber>
    </recommendedName>
</protein>
<name>V4AK80_LOTGI</name>
<dbReference type="Gene3D" id="3.30.420.10">
    <property type="entry name" value="Ribonuclease H-like superfamily/Ribonuclease H"/>
    <property type="match status" value="1"/>
</dbReference>
<keyword evidence="12" id="KW-1185">Reference proteome</keyword>
<keyword evidence="3" id="KW-0808">Transferase</keyword>
<gene>
    <name evidence="11" type="ORF">LOTGIDRAFT_170693</name>
</gene>
<dbReference type="GO" id="GO:0003677">
    <property type="term" value="F:DNA binding"/>
    <property type="evidence" value="ECO:0007669"/>
    <property type="project" value="UniProtKB-KW"/>
</dbReference>
<evidence type="ECO:0000256" key="3">
    <source>
        <dbReference type="ARBA" id="ARBA00022679"/>
    </source>
</evidence>
<dbReference type="KEGG" id="lgi:LOTGIDRAFT_170693"/>
<dbReference type="GeneID" id="20241490"/>
<dbReference type="OMA" id="RICETIM"/>
<dbReference type="PANTHER" id="PTHR33568:SF3">
    <property type="entry name" value="DNA-DIRECTED DNA POLYMERASE"/>
    <property type="match status" value="1"/>
</dbReference>
<evidence type="ECO:0000256" key="1">
    <source>
        <dbReference type="ARBA" id="ARBA00005755"/>
    </source>
</evidence>
<dbReference type="SUPFAM" id="SSF53098">
    <property type="entry name" value="Ribonuclease H-like"/>
    <property type="match status" value="1"/>
</dbReference>
<comment type="catalytic activity">
    <reaction evidence="8">
        <text>DNA(n) + a 2'-deoxyribonucleoside 5'-triphosphate = DNA(n+1) + diphosphate</text>
        <dbReference type="Rhea" id="RHEA:22508"/>
        <dbReference type="Rhea" id="RHEA-COMP:17339"/>
        <dbReference type="Rhea" id="RHEA-COMP:17340"/>
        <dbReference type="ChEBI" id="CHEBI:33019"/>
        <dbReference type="ChEBI" id="CHEBI:61560"/>
        <dbReference type="ChEBI" id="CHEBI:173112"/>
        <dbReference type="EC" id="2.7.7.7"/>
    </reaction>
</comment>
<keyword evidence="6" id="KW-0239">DNA-directed DNA polymerase</keyword>
<dbReference type="OrthoDB" id="6154771at2759"/>
<dbReference type="InterPro" id="IPR004868">
    <property type="entry name" value="DNA-dir_DNA_pol_B_mt/vir"/>
</dbReference>
<keyword evidence="7" id="KW-0238">DNA-binding</keyword>
<evidence type="ECO:0000256" key="9">
    <source>
        <dbReference type="SAM" id="Coils"/>
    </source>
</evidence>
<dbReference type="AlphaFoldDB" id="V4AK80"/>
<dbReference type="InterPro" id="IPR012337">
    <property type="entry name" value="RNaseH-like_sf"/>
</dbReference>
<evidence type="ECO:0000256" key="4">
    <source>
        <dbReference type="ARBA" id="ARBA00022695"/>
    </source>
</evidence>
<proteinExistence type="inferred from homology"/>
<sequence>MAYQLRLGDRKYSRRFHTNSVYLNVDFTQNWNNVLPAEVPQQLDNTFNQIIRDIGNYLSCDPDDQVRFSVSHPGLKSPAWIPFNKWSGIRAQDILNPVARILQSNEQFRLDERMTLHVCHVSVPKGDGQGRYLLKRESLSLEDYLKRKRSIVVVKNKDNLCFQRAIVIAKHYANKNDTPEWETQRKRLTKSSGPYSWQTKCTERLIEQVGARPEACQGHETWELYQQTLGQQGYQLFVYSRLLFGKLLYKGKVSGTPKKLHLYHHDHHYDVIVSMPAFLERNYYCDLCGKGYNNIETHTCISVCSACRRPGKDCPTDTLRDCLECHRTFFSEECFKAHKTGTTLNAITTCNKWKKCTKCCKEWDTRKRGRLLEEHICGEYECKICRKWHGKGDKWCYIQTIDIDKTKVEEKQDKDVTRFVFYDFECHQNTGEHIPNLCVLQLCCHFCIGQSTPCQHCDSTWNHQKEIIFSGPNTLDEVAKFFVHLSAKKVAPGGCATTKSQNIVAVAHNFRGYDGMIILQGLHKHAMDVPKVILNGGKVMTIQLGCVKFVDSLNFLAMPLRDLPKTFGITELKKGYFPHFFNKPENAQYVGDYPPVTDYDPDGMSVGEREKMDQYILLNGVRLGSRFSFIIEWFRVLIGEGRRGVNSQQDEIKINRAPPVSPKDVHAPEELLCNPSESRQYERKRNEEKRWEDRTSLVSTRTVNESSAEILNLRNENNGFKEELARNQMVCDRLEEQIDRNDNKWRQNNILIYGLKVDNSSQVENEVWWRLGVER</sequence>
<evidence type="ECO:0000313" key="12">
    <source>
        <dbReference type="Proteomes" id="UP000030746"/>
    </source>
</evidence>
<dbReference type="GO" id="GO:0000166">
    <property type="term" value="F:nucleotide binding"/>
    <property type="evidence" value="ECO:0007669"/>
    <property type="project" value="InterPro"/>
</dbReference>
<dbReference type="Pfam" id="PF03175">
    <property type="entry name" value="DNA_pol_B_2"/>
    <property type="match status" value="1"/>
</dbReference>
<dbReference type="InterPro" id="IPR036397">
    <property type="entry name" value="RNaseH_sf"/>
</dbReference>
<keyword evidence="4" id="KW-0548">Nucleotidyltransferase</keyword>
<evidence type="ECO:0000256" key="5">
    <source>
        <dbReference type="ARBA" id="ARBA00022705"/>
    </source>
</evidence>
<dbReference type="CTD" id="20241490"/>
<evidence type="ECO:0000313" key="11">
    <source>
        <dbReference type="EMBL" id="ESP04604.1"/>
    </source>
</evidence>
<evidence type="ECO:0000259" key="10">
    <source>
        <dbReference type="Pfam" id="PF03175"/>
    </source>
</evidence>
<dbReference type="RefSeq" id="XP_009044773.1">
    <property type="nucleotide sequence ID" value="XM_009046525.1"/>
</dbReference>
<keyword evidence="5" id="KW-0235">DNA replication</keyword>
<evidence type="ECO:0000256" key="2">
    <source>
        <dbReference type="ARBA" id="ARBA00012417"/>
    </source>
</evidence>
<evidence type="ECO:0000256" key="8">
    <source>
        <dbReference type="ARBA" id="ARBA00049244"/>
    </source>
</evidence>
<dbReference type="PANTHER" id="PTHR33568">
    <property type="entry name" value="DNA POLYMERASE"/>
    <property type="match status" value="1"/>
</dbReference>
<dbReference type="EC" id="2.7.7.7" evidence="2"/>
<dbReference type="HOGENOM" id="CLU_361039_0_0_1"/>
<feature type="coiled-coil region" evidence="9">
    <location>
        <begin position="703"/>
        <end position="737"/>
    </location>
</feature>
<comment type="similarity">
    <text evidence="1">Belongs to the DNA polymerase type-B family.</text>
</comment>
<evidence type="ECO:0000256" key="7">
    <source>
        <dbReference type="ARBA" id="ARBA00023125"/>
    </source>
</evidence>
<evidence type="ECO:0000256" key="6">
    <source>
        <dbReference type="ARBA" id="ARBA00022932"/>
    </source>
</evidence>